<dbReference type="EMBL" id="BSPC01000069">
    <property type="protein sequence ID" value="GLS23205.1"/>
    <property type="molecule type" value="Genomic_DNA"/>
</dbReference>
<dbReference type="PROSITE" id="PS00675">
    <property type="entry name" value="SIGMA54_INTERACT_1"/>
    <property type="match status" value="1"/>
</dbReference>
<dbReference type="Proteomes" id="UP001156882">
    <property type="component" value="Unassembled WGS sequence"/>
</dbReference>
<dbReference type="InterPro" id="IPR011104">
    <property type="entry name" value="Hpr_kin/Pase_C"/>
</dbReference>
<keyword evidence="3" id="KW-1185">Reference proteome</keyword>
<dbReference type="RefSeq" id="WP_284316125.1">
    <property type="nucleotide sequence ID" value="NZ_BSPC01000069.1"/>
</dbReference>
<sequence>MPSAPTIHATCFVLDGRGILLRGESGAGKSRLALHFIETAAEQGRMARLVGDDRVYIEAIEGRLVASVPAAIAGLIERRSRGLRDAGIENIDFQPSAPVSLVVDILPDAEVFAEAGKKIHRIRLEGIELPYLAVPRDFANAVALIEQILPKLEQSQG</sequence>
<protein>
    <recommendedName>
        <fullName evidence="1">HPr kinase/phosphorylase C-terminal domain-containing protein</fullName>
    </recommendedName>
</protein>
<feature type="domain" description="HPr kinase/phosphorylase C-terminal" evidence="1">
    <location>
        <begin position="6"/>
        <end position="147"/>
    </location>
</feature>
<organism evidence="2 3">
    <name type="scientific">Labrys miyagiensis</name>
    <dbReference type="NCBI Taxonomy" id="346912"/>
    <lineage>
        <taxon>Bacteria</taxon>
        <taxon>Pseudomonadati</taxon>
        <taxon>Pseudomonadota</taxon>
        <taxon>Alphaproteobacteria</taxon>
        <taxon>Hyphomicrobiales</taxon>
        <taxon>Xanthobacteraceae</taxon>
        <taxon>Labrys</taxon>
    </lineage>
</organism>
<dbReference type="Gene3D" id="3.40.50.300">
    <property type="entry name" value="P-loop containing nucleotide triphosphate hydrolases"/>
    <property type="match status" value="1"/>
</dbReference>
<accession>A0ABQ6CTX0</accession>
<reference evidence="3" key="1">
    <citation type="journal article" date="2019" name="Int. J. Syst. Evol. Microbiol.">
        <title>The Global Catalogue of Microorganisms (GCM) 10K type strain sequencing project: providing services to taxonomists for standard genome sequencing and annotation.</title>
        <authorList>
            <consortium name="The Broad Institute Genomics Platform"/>
            <consortium name="The Broad Institute Genome Sequencing Center for Infectious Disease"/>
            <person name="Wu L."/>
            <person name="Ma J."/>
        </authorList>
    </citation>
    <scope>NUCLEOTIDE SEQUENCE [LARGE SCALE GENOMIC DNA]</scope>
    <source>
        <strain evidence="3">NBRC 101365</strain>
    </source>
</reference>
<dbReference type="SUPFAM" id="SSF53795">
    <property type="entry name" value="PEP carboxykinase-like"/>
    <property type="match status" value="1"/>
</dbReference>
<dbReference type="Pfam" id="PF07475">
    <property type="entry name" value="Hpr_kinase_C"/>
    <property type="match status" value="1"/>
</dbReference>
<evidence type="ECO:0000313" key="3">
    <source>
        <dbReference type="Proteomes" id="UP001156882"/>
    </source>
</evidence>
<dbReference type="InterPro" id="IPR025662">
    <property type="entry name" value="Sigma_54_int_dom_ATP-bd_1"/>
</dbReference>
<dbReference type="CDD" id="cd01918">
    <property type="entry name" value="HprK_C"/>
    <property type="match status" value="1"/>
</dbReference>
<name>A0ABQ6CTX0_9HYPH</name>
<gene>
    <name evidence="2" type="ORF">GCM10007874_62250</name>
</gene>
<proteinExistence type="predicted"/>
<comment type="caution">
    <text evidence="2">The sequence shown here is derived from an EMBL/GenBank/DDBJ whole genome shotgun (WGS) entry which is preliminary data.</text>
</comment>
<evidence type="ECO:0000259" key="1">
    <source>
        <dbReference type="Pfam" id="PF07475"/>
    </source>
</evidence>
<dbReference type="InterPro" id="IPR027417">
    <property type="entry name" value="P-loop_NTPase"/>
</dbReference>
<evidence type="ECO:0000313" key="2">
    <source>
        <dbReference type="EMBL" id="GLS23205.1"/>
    </source>
</evidence>